<accession>A0A0U3MF71</accession>
<comment type="similarity">
    <text evidence="3">Belongs to the methyl-accepting chemotaxis (MCP) protein family.</text>
</comment>
<keyword evidence="6" id="KW-0812">Transmembrane</keyword>
<organism evidence="7 8">
    <name type="scientific">Roseateles depolymerans</name>
    <dbReference type="NCBI Taxonomy" id="76731"/>
    <lineage>
        <taxon>Bacteria</taxon>
        <taxon>Pseudomonadati</taxon>
        <taxon>Pseudomonadota</taxon>
        <taxon>Betaproteobacteria</taxon>
        <taxon>Burkholderiales</taxon>
        <taxon>Sphaerotilaceae</taxon>
        <taxon>Roseateles</taxon>
    </lineage>
</organism>
<dbReference type="InterPro" id="IPR024478">
    <property type="entry name" value="HlyB_4HB_MCP"/>
</dbReference>
<dbReference type="STRING" id="76731.RD2015_1705"/>
<protein>
    <submittedName>
        <fullName evidence="7">Methyl-accepting chemotaxis sensory transducer</fullName>
    </submittedName>
</protein>
<dbReference type="InterPro" id="IPR004090">
    <property type="entry name" value="Chemotax_Me-accpt_rcpt"/>
</dbReference>
<evidence type="ECO:0000256" key="5">
    <source>
        <dbReference type="SAM" id="MobiDB-lite"/>
    </source>
</evidence>
<feature type="region of interest" description="Disordered" evidence="5">
    <location>
        <begin position="541"/>
        <end position="666"/>
    </location>
</feature>
<evidence type="ECO:0000256" key="3">
    <source>
        <dbReference type="ARBA" id="ARBA00029447"/>
    </source>
</evidence>
<dbReference type="PATRIC" id="fig|76731.3.peg.1746"/>
<dbReference type="InterPro" id="IPR004089">
    <property type="entry name" value="MCPsignal_dom"/>
</dbReference>
<evidence type="ECO:0000256" key="6">
    <source>
        <dbReference type="SAM" id="Phobius"/>
    </source>
</evidence>
<dbReference type="AlphaFoldDB" id="A0A0U3MF71"/>
<dbReference type="InterPro" id="IPR051310">
    <property type="entry name" value="MCP_chemotaxis"/>
</dbReference>
<keyword evidence="2" id="KW-0488">Methylation</keyword>
<feature type="transmembrane region" description="Helical" evidence="6">
    <location>
        <begin position="194"/>
        <end position="215"/>
    </location>
</feature>
<dbReference type="GO" id="GO:0005886">
    <property type="term" value="C:plasma membrane"/>
    <property type="evidence" value="ECO:0007669"/>
    <property type="project" value="TreeGrafter"/>
</dbReference>
<dbReference type="Pfam" id="PF00015">
    <property type="entry name" value="MCPsignal"/>
    <property type="match status" value="1"/>
</dbReference>
<dbReference type="SMART" id="SM00304">
    <property type="entry name" value="HAMP"/>
    <property type="match status" value="1"/>
</dbReference>
<comment type="subcellular location">
    <subcellularLocation>
        <location evidence="1">Membrane</location>
    </subcellularLocation>
</comment>
<feature type="transmembrane region" description="Helical" evidence="6">
    <location>
        <begin position="16"/>
        <end position="36"/>
    </location>
</feature>
<feature type="coiled-coil region" evidence="4">
    <location>
        <begin position="155"/>
        <end position="182"/>
    </location>
</feature>
<evidence type="ECO:0000256" key="4">
    <source>
        <dbReference type="SAM" id="Coils"/>
    </source>
</evidence>
<dbReference type="PROSITE" id="PS50111">
    <property type="entry name" value="CHEMOTAXIS_TRANSDUC_2"/>
    <property type="match status" value="1"/>
</dbReference>
<dbReference type="CDD" id="cd06225">
    <property type="entry name" value="HAMP"/>
    <property type="match status" value="1"/>
</dbReference>
<dbReference type="Gene3D" id="1.10.287.950">
    <property type="entry name" value="Methyl-accepting chemotaxis protein"/>
    <property type="match status" value="1"/>
</dbReference>
<keyword evidence="4" id="KW-0175">Coiled coil</keyword>
<dbReference type="FunFam" id="1.10.287.950:FF:000001">
    <property type="entry name" value="Methyl-accepting chemotaxis sensory transducer"/>
    <property type="match status" value="1"/>
</dbReference>
<dbReference type="SMART" id="SM00283">
    <property type="entry name" value="MA"/>
    <property type="match status" value="1"/>
</dbReference>
<evidence type="ECO:0000256" key="1">
    <source>
        <dbReference type="ARBA" id="ARBA00004370"/>
    </source>
</evidence>
<dbReference type="InterPro" id="IPR003660">
    <property type="entry name" value="HAMP_dom"/>
</dbReference>
<reference evidence="7 8" key="1">
    <citation type="submission" date="2015-12" db="EMBL/GenBank/DDBJ databases">
        <title>Complete genome of Roseateles depolymerans KCTC 42856.</title>
        <authorList>
            <person name="Kim K.M."/>
        </authorList>
    </citation>
    <scope>NUCLEOTIDE SEQUENCE [LARGE SCALE GENOMIC DNA]</scope>
    <source>
        <strain evidence="7 8">KCTC 42856</strain>
    </source>
</reference>
<dbReference type="Pfam" id="PF00672">
    <property type="entry name" value="HAMP"/>
    <property type="match status" value="1"/>
</dbReference>
<keyword evidence="6" id="KW-1133">Transmembrane helix</keyword>
<feature type="compositionally biased region" description="Low complexity" evidence="5">
    <location>
        <begin position="549"/>
        <end position="646"/>
    </location>
</feature>
<dbReference type="PRINTS" id="PR00260">
    <property type="entry name" value="CHEMTRNSDUCR"/>
</dbReference>
<dbReference type="RefSeq" id="WP_269465241.1">
    <property type="nucleotide sequence ID" value="NZ_CP013729.1"/>
</dbReference>
<dbReference type="GO" id="GO:0004888">
    <property type="term" value="F:transmembrane signaling receptor activity"/>
    <property type="evidence" value="ECO:0007669"/>
    <property type="project" value="InterPro"/>
</dbReference>
<dbReference type="GO" id="GO:0006935">
    <property type="term" value="P:chemotaxis"/>
    <property type="evidence" value="ECO:0007669"/>
    <property type="project" value="InterPro"/>
</dbReference>
<sequence length="666" mass="69389">MNFSALLRQFSIRTRMIGAIAIVLVLLLVVGSVGLFGMQSMRGQTQEFLDKSSERGRLVSNLVGAMGLVRVHEKDMIINYEKPDVVKERHAKWDAARSQAAGFVADLAKLSDDEDKALLDKVKTALDTYASKASNVVNQLEAGAYDHAAVADRLLQPAKDQVKEAEGQIAEYSKRLEAESLTMRAGMESTQSKVLWTFVLVLVFAAVVVVPLTLLNMHSICGPLVEAEALAGAIAEGDLSRVMTRVEGKDEASKLMQSLHRMQEALQTMVGQLRTAADSIRTASVEIATGNQDLSSRTEQTASNLQEAASSLVQLTGTVKQTADSARTANQLASSASGAAAKGGEVVSQVVSTMDEINTSSKRISDIIGTIDGIAFQTNILALNAAVEAARAGEQGRGFAVVAGEVRSLAQRSAEAAREIKTLIGASVERVETGARLVQEAGTTMSDIVSSVQRVTDIIGEITAASSEQSDGISQVNQGVSQLDQMTQQNAALVEQSAAAAESLKDQAERLGSVVDRFRVNANAATSSSSLFSPVSKPVAKAPVEPSFKPSASSSHAPSHSSSHASHKPASPTPVSASTSTAKVSAPASRPTAAKPAVTSAAKPAVKAPAKATSTATAKTPVKVAAKASAAPKPKATAPKAAAAPFTPAPAQPVTTAADDGDWETF</sequence>
<dbReference type="KEGG" id="rdp:RD2015_1705"/>
<dbReference type="PANTHER" id="PTHR43531">
    <property type="entry name" value="PROTEIN ICFG"/>
    <property type="match status" value="1"/>
</dbReference>
<dbReference type="PROSITE" id="PS50885">
    <property type="entry name" value="HAMP"/>
    <property type="match status" value="1"/>
</dbReference>
<dbReference type="EMBL" id="CP013729">
    <property type="protein sequence ID" value="ALV06188.1"/>
    <property type="molecule type" value="Genomic_DNA"/>
</dbReference>
<keyword evidence="6" id="KW-0472">Membrane</keyword>
<dbReference type="PANTHER" id="PTHR43531:SF14">
    <property type="entry name" value="METHYL-ACCEPTING CHEMOTAXIS PROTEIN I-RELATED"/>
    <property type="match status" value="1"/>
</dbReference>
<name>A0A0U3MF71_9BURK</name>
<dbReference type="GO" id="GO:0007165">
    <property type="term" value="P:signal transduction"/>
    <property type="evidence" value="ECO:0007669"/>
    <property type="project" value="InterPro"/>
</dbReference>
<dbReference type="Pfam" id="PF12729">
    <property type="entry name" value="4HB_MCP_1"/>
    <property type="match status" value="1"/>
</dbReference>
<evidence type="ECO:0000256" key="2">
    <source>
        <dbReference type="ARBA" id="ARBA00022481"/>
    </source>
</evidence>
<evidence type="ECO:0000313" key="7">
    <source>
        <dbReference type="EMBL" id="ALV06188.1"/>
    </source>
</evidence>
<proteinExistence type="inferred from homology"/>
<dbReference type="SUPFAM" id="SSF58104">
    <property type="entry name" value="Methyl-accepting chemotaxis protein (MCP) signaling domain"/>
    <property type="match status" value="1"/>
</dbReference>
<gene>
    <name evidence="7" type="ORF">RD2015_1705</name>
</gene>
<dbReference type="Proteomes" id="UP000060699">
    <property type="component" value="Chromosome"/>
</dbReference>
<keyword evidence="8" id="KW-1185">Reference proteome</keyword>
<dbReference type="CDD" id="cd11386">
    <property type="entry name" value="MCP_signal"/>
    <property type="match status" value="1"/>
</dbReference>
<evidence type="ECO:0000313" key="8">
    <source>
        <dbReference type="Proteomes" id="UP000060699"/>
    </source>
</evidence>